<feature type="region of interest" description="Disordered" evidence="1">
    <location>
        <begin position="112"/>
        <end position="132"/>
    </location>
</feature>
<keyword evidence="3" id="KW-1185">Reference proteome</keyword>
<evidence type="ECO:0000313" key="2">
    <source>
        <dbReference type="EMBL" id="ORY01656.1"/>
    </source>
</evidence>
<dbReference type="Gene3D" id="3.40.50.300">
    <property type="entry name" value="P-loop containing nucleotide triphosphate hydrolases"/>
    <property type="match status" value="1"/>
</dbReference>
<name>A0A1Y1YUL9_9PLEO</name>
<proteinExistence type="predicted"/>
<dbReference type="EMBL" id="MCFA01000167">
    <property type="protein sequence ID" value="ORY01656.1"/>
    <property type="molecule type" value="Genomic_DNA"/>
</dbReference>
<accession>A0A1Y1YUL9</accession>
<evidence type="ECO:0000256" key="1">
    <source>
        <dbReference type="SAM" id="MobiDB-lite"/>
    </source>
</evidence>
<gene>
    <name evidence="2" type="ORF">BCR34DRAFT_636787</name>
</gene>
<organism evidence="2 3">
    <name type="scientific">Clohesyomyces aquaticus</name>
    <dbReference type="NCBI Taxonomy" id="1231657"/>
    <lineage>
        <taxon>Eukaryota</taxon>
        <taxon>Fungi</taxon>
        <taxon>Dikarya</taxon>
        <taxon>Ascomycota</taxon>
        <taxon>Pezizomycotina</taxon>
        <taxon>Dothideomycetes</taxon>
        <taxon>Pleosporomycetidae</taxon>
        <taxon>Pleosporales</taxon>
        <taxon>Lindgomycetaceae</taxon>
        <taxon>Clohesyomyces</taxon>
    </lineage>
</organism>
<evidence type="ECO:0000313" key="3">
    <source>
        <dbReference type="Proteomes" id="UP000193144"/>
    </source>
</evidence>
<dbReference type="Pfam" id="PF13424">
    <property type="entry name" value="TPR_12"/>
    <property type="match status" value="2"/>
</dbReference>
<dbReference type="PANTHER" id="PTHR46082">
    <property type="entry name" value="ATP/GTP-BINDING PROTEIN-RELATED"/>
    <property type="match status" value="1"/>
</dbReference>
<dbReference type="SUPFAM" id="SSF48452">
    <property type="entry name" value="TPR-like"/>
    <property type="match status" value="2"/>
</dbReference>
<dbReference type="InterPro" id="IPR011990">
    <property type="entry name" value="TPR-like_helical_dom_sf"/>
</dbReference>
<dbReference type="SUPFAM" id="SSF52540">
    <property type="entry name" value="P-loop containing nucleoside triphosphate hydrolases"/>
    <property type="match status" value="1"/>
</dbReference>
<sequence length="1104" mass="125595">MADPFSIVASTASIVDICVRLVCYLKDVQKGVATIQADITSLVHEVEALEAISTSILQIFNGTPFATPEHGQHDLQEGLWNKVKRTLEDSEDLVAKLETIVKDIYGKNGQTVSGSRDALGKSHRRRSKESELRQCRDQLATFQNVLQILLAFINLHSTKGSQEANARSFEILKKDLSHIGQQLGAQIEKLQNSNDSRPDQPAPHIGTIKALSQLSQSIEYAASTIKLVSSNKYFDTPQLVSSIFTGREDELENLKRFFITPSVNHGRHQQVRFVIQGIGGSGKSQFCSKFADDNREHFWGVFWIDASTTERIKHTYARICRFPNIEPNTEEAAMHWLSHLDERWLLIIDNADDPKITLERHFPKGNRGHILVTTRKPAHRFYGNVGPGFFQFDGLDFREADNLLLKAAQVPTPWDALSETLASKITKTLGCLVLAIVHAGAVIRDGMCTLTTFENFYKSIWDRIRSTRHGMDDPEHHMQVYTTWELCYQRIESKGEEGDQSAQDAIQLLATFSFMHWKHIRYDIFRRAVECPLIEESHERKVAIEEKERLQLHPESLKQRVDRFKMAAVMFLFKNRGPLPLPNILRDARKSGSIDDFDIRMLYALKELTQMALVTYNKLNDSYSMHPIVHMWARVRPGMRLAEQAIWAEATASILASSLLIPPLSHGEKDDEYIREVLPHIQQVCEYRDDVNDRITKKLQSRWISSFAPSPNTMNPARGLMYAKFSLVYAHNGYWGRAERLLSDVRDYLTKILGPGHERTRRVTLALAGTYFNLGGTKTTEELQRSVLQSCLTSLGPDHVDTLRVKDTLGQTMWHGGRYTEARYLHQEAYDGLSKELGSQHEDALSALDNLARTIGRFYEREDILQAQALHLQAIEGMKKVHGEDHPRTLFAKENLVRIYVFLGGELRETAEQLITYVVEKRKKLLGKEHAYTLLAMANATIVKISLGKLEEAEEIGLEALPIAERNFGEHHVGTLFGYYTLGYLRNEQKRYTEAEGILVQVTERQKKSLSHTAENHPDRLGALIELAKCYRLRGKISESIRVCEEALKGFATISVKEHPFARDMKRAKSRMVEHQRRVARGEPGEPGITEPSRGLYGQFSVFF</sequence>
<reference evidence="2 3" key="1">
    <citation type="submission" date="2016-07" db="EMBL/GenBank/DDBJ databases">
        <title>Pervasive Adenine N6-methylation of Active Genes in Fungi.</title>
        <authorList>
            <consortium name="DOE Joint Genome Institute"/>
            <person name="Mondo S.J."/>
            <person name="Dannebaum R.O."/>
            <person name="Kuo R.C."/>
            <person name="Labutti K."/>
            <person name="Haridas S."/>
            <person name="Kuo A."/>
            <person name="Salamov A."/>
            <person name="Ahrendt S.R."/>
            <person name="Lipzen A."/>
            <person name="Sullivan W."/>
            <person name="Andreopoulos W.B."/>
            <person name="Clum A."/>
            <person name="Lindquist E."/>
            <person name="Daum C."/>
            <person name="Ramamoorthy G.K."/>
            <person name="Gryganskyi A."/>
            <person name="Culley D."/>
            <person name="Magnuson J.K."/>
            <person name="James T.Y."/>
            <person name="O'Malley M.A."/>
            <person name="Stajich J.E."/>
            <person name="Spatafora J.W."/>
            <person name="Visel A."/>
            <person name="Grigoriev I.V."/>
        </authorList>
    </citation>
    <scope>NUCLEOTIDE SEQUENCE [LARGE SCALE GENOMIC DNA]</scope>
    <source>
        <strain evidence="2 3">CBS 115471</strain>
    </source>
</reference>
<dbReference type="AlphaFoldDB" id="A0A1Y1YUL9"/>
<dbReference type="PANTHER" id="PTHR46082:SF6">
    <property type="entry name" value="AAA+ ATPASE DOMAIN-CONTAINING PROTEIN-RELATED"/>
    <property type="match status" value="1"/>
</dbReference>
<dbReference type="Gene3D" id="1.25.40.10">
    <property type="entry name" value="Tetratricopeptide repeat domain"/>
    <property type="match status" value="2"/>
</dbReference>
<comment type="caution">
    <text evidence="2">The sequence shown here is derived from an EMBL/GenBank/DDBJ whole genome shotgun (WGS) entry which is preliminary data.</text>
</comment>
<dbReference type="STRING" id="1231657.A0A1Y1YUL9"/>
<dbReference type="InterPro" id="IPR027417">
    <property type="entry name" value="P-loop_NTPase"/>
</dbReference>
<protein>
    <submittedName>
        <fullName evidence="2">Tetratricopeptide repeat domain-containing protein</fullName>
    </submittedName>
</protein>
<dbReference type="OrthoDB" id="5086500at2759"/>
<dbReference type="Proteomes" id="UP000193144">
    <property type="component" value="Unassembled WGS sequence"/>
</dbReference>
<dbReference type="InterPro" id="IPR053137">
    <property type="entry name" value="NLR-like"/>
</dbReference>